<gene>
    <name evidence="7" type="primary">iolD</name>
    <name evidence="7" type="ORF">ACFO60_17625</name>
</gene>
<reference evidence="8" key="1">
    <citation type="journal article" date="2019" name="Int. J. Syst. Evol. Microbiol.">
        <title>The Global Catalogue of Microorganisms (GCM) 10K type strain sequencing project: providing services to taxonomists for standard genome sequencing and annotation.</title>
        <authorList>
            <consortium name="The Broad Institute Genomics Platform"/>
            <consortium name="The Broad Institute Genome Sequencing Center for Infectious Disease"/>
            <person name="Wu L."/>
            <person name="Ma J."/>
        </authorList>
    </citation>
    <scope>NUCLEOTIDE SEQUENCE [LARGE SCALE GENOMIC DNA]</scope>
    <source>
        <strain evidence="8">CGMCC 4.7132</strain>
    </source>
</reference>
<evidence type="ECO:0000313" key="8">
    <source>
        <dbReference type="Proteomes" id="UP001596004"/>
    </source>
</evidence>
<dbReference type="InterPro" id="IPR012001">
    <property type="entry name" value="Thiamin_PyroP_enz_TPP-bd_dom"/>
</dbReference>
<dbReference type="Proteomes" id="UP001596004">
    <property type="component" value="Unassembled WGS sequence"/>
</dbReference>
<comment type="similarity">
    <text evidence="1 3">Belongs to the TPP enzyme family.</text>
</comment>
<dbReference type="InterPro" id="IPR045229">
    <property type="entry name" value="TPP_enz"/>
</dbReference>
<dbReference type="PANTHER" id="PTHR18968">
    <property type="entry name" value="THIAMINE PYROPHOSPHATE ENZYMES"/>
    <property type="match status" value="1"/>
</dbReference>
<accession>A0ABV9CJW4</accession>
<keyword evidence="7" id="KW-0378">Hydrolase</keyword>
<protein>
    <submittedName>
        <fullName evidence="7">3D-(3,5/4)-trihydroxycyclohexane-1,2-dione acylhydrolase (Decyclizing)</fullName>
        <ecNumber evidence="7">3.7.1.22</ecNumber>
    </submittedName>
</protein>
<dbReference type="Pfam" id="PF02776">
    <property type="entry name" value="TPP_enzyme_N"/>
    <property type="match status" value="1"/>
</dbReference>
<comment type="caution">
    <text evidence="7">The sequence shown here is derived from an EMBL/GenBank/DDBJ whole genome shotgun (WGS) entry which is preliminary data.</text>
</comment>
<proteinExistence type="inferred from homology"/>
<evidence type="ECO:0000256" key="1">
    <source>
        <dbReference type="ARBA" id="ARBA00007812"/>
    </source>
</evidence>
<dbReference type="EC" id="3.7.1.22" evidence="7"/>
<dbReference type="RefSeq" id="WP_380841440.1">
    <property type="nucleotide sequence ID" value="NZ_JBHSFP010000010.1"/>
</dbReference>
<dbReference type="InterPro" id="IPR011766">
    <property type="entry name" value="TPP_enzyme_TPP-bd"/>
</dbReference>
<dbReference type="Gene3D" id="3.40.50.1220">
    <property type="entry name" value="TPP-binding domain"/>
    <property type="match status" value="1"/>
</dbReference>
<evidence type="ECO:0000259" key="4">
    <source>
        <dbReference type="Pfam" id="PF00205"/>
    </source>
</evidence>
<feature type="domain" description="Thiamine pyrophosphate enzyme TPP-binding" evidence="5">
    <location>
        <begin position="413"/>
        <end position="571"/>
    </location>
</feature>
<dbReference type="Pfam" id="PF02775">
    <property type="entry name" value="TPP_enzyme_C"/>
    <property type="match status" value="1"/>
</dbReference>
<dbReference type="GO" id="GO:0102481">
    <property type="term" value="F:3D-(3,5/4)-trihydroxycyclohexane-1,2-dione hydrolase activity"/>
    <property type="evidence" value="ECO:0007669"/>
    <property type="project" value="UniProtKB-EC"/>
</dbReference>
<dbReference type="PANTHER" id="PTHR18968:SF9">
    <property type="entry name" value="3D-(3,5_4)-TRIHYDROXYCYCLOHEXANE-1,2-DIONE HYDROLASE"/>
    <property type="match status" value="1"/>
</dbReference>
<keyword evidence="8" id="KW-1185">Reference proteome</keyword>
<dbReference type="InterPro" id="IPR012000">
    <property type="entry name" value="Thiamin_PyroP_enz_cen_dom"/>
</dbReference>
<dbReference type="CDD" id="cd07035">
    <property type="entry name" value="TPP_PYR_POX_like"/>
    <property type="match status" value="1"/>
</dbReference>
<evidence type="ECO:0000259" key="6">
    <source>
        <dbReference type="Pfam" id="PF02776"/>
    </source>
</evidence>
<dbReference type="Pfam" id="PF00205">
    <property type="entry name" value="TPP_enzyme_M"/>
    <property type="match status" value="1"/>
</dbReference>
<feature type="domain" description="Thiamine pyrophosphate enzyme N-terminal TPP-binding" evidence="6">
    <location>
        <begin position="32"/>
        <end position="136"/>
    </location>
</feature>
<dbReference type="InterPro" id="IPR029061">
    <property type="entry name" value="THDP-binding"/>
</dbReference>
<name>A0ABV9CJW4_9ACTN</name>
<dbReference type="InterPro" id="IPR029035">
    <property type="entry name" value="DHS-like_NAD/FAD-binding_dom"/>
</dbReference>
<evidence type="ECO:0000259" key="5">
    <source>
        <dbReference type="Pfam" id="PF02775"/>
    </source>
</evidence>
<dbReference type="SUPFAM" id="SSF52518">
    <property type="entry name" value="Thiamin diphosphate-binding fold (THDP-binding)"/>
    <property type="match status" value="2"/>
</dbReference>
<organism evidence="7 8">
    <name type="scientific">Sphaerisporangium dianthi</name>
    <dbReference type="NCBI Taxonomy" id="1436120"/>
    <lineage>
        <taxon>Bacteria</taxon>
        <taxon>Bacillati</taxon>
        <taxon>Actinomycetota</taxon>
        <taxon>Actinomycetes</taxon>
        <taxon>Streptosporangiales</taxon>
        <taxon>Streptosporangiaceae</taxon>
        <taxon>Sphaerisporangium</taxon>
    </lineage>
</organism>
<dbReference type="SUPFAM" id="SSF52467">
    <property type="entry name" value="DHS-like NAD/FAD-binding domain"/>
    <property type="match status" value="1"/>
</dbReference>
<dbReference type="PROSITE" id="PS00187">
    <property type="entry name" value="TPP_ENZYMES"/>
    <property type="match status" value="1"/>
</dbReference>
<dbReference type="InterPro" id="IPR030817">
    <property type="entry name" value="Myo_inos_IolD"/>
</dbReference>
<dbReference type="NCBIfam" id="TIGR04377">
    <property type="entry name" value="myo_inos_iolD"/>
    <property type="match status" value="1"/>
</dbReference>
<dbReference type="EMBL" id="JBHSFP010000010">
    <property type="protein sequence ID" value="MFC4532598.1"/>
    <property type="molecule type" value="Genomic_DNA"/>
</dbReference>
<dbReference type="InterPro" id="IPR000399">
    <property type="entry name" value="TPP-bd_CS"/>
</dbReference>
<evidence type="ECO:0000256" key="3">
    <source>
        <dbReference type="RuleBase" id="RU362132"/>
    </source>
</evidence>
<sequence length="613" mass="65039">MTTTRLTVAQALVRFLAEQWSERDGVERRLIEGCFGIFGHGNVGGVGQALAERGAGLRDPLPYYLARNEQAMVHTAVGFAKMRNRLSAFACTSSIGPGATNMVTGAALATINRIPVLLLPGDIFATRAAGTVLQELEDPRTYDVSVNDCLRPVSRFFDRVNRPEQLPAALMAAMRVLSDPAETGAVTLALPQDVQAEAHDWPVELFRRRVWHVARPVPDSASVVRAVEAIKASRRPVIVAGGGVVYSEAWEELASFAEAHGIPVGETQAGKGVLPYDHPCALGAIGHSGTAAANAMAREADLVIGVGTRYTDFTTASRTLFGDARFVNLNVAAFDAAKHAGVMLVGDAREGLALLDLAGWKADPSWTSRAGELARDWQATVSELYGGEALTQPVMLGVVNEAAGSDGVVVNAAGSMPGELHKLWRASDPKAYHVEYGYSCMGYEIAGGLGVKLAAPEREVFVLVGDGSYLMMAQEIATAVQEGVKLIVVIVDNHGFASIGNLSESVGARRLGTAYRLRSAGGGLDGAYLPVDLAANAATLGADVLRASDPESLRVALTKAREATGTTVVHVETVPGPGPETTAWWDVPIAEVSTNPELHERYEQAKRAQRPYL</sequence>
<evidence type="ECO:0000313" key="7">
    <source>
        <dbReference type="EMBL" id="MFC4532598.1"/>
    </source>
</evidence>
<feature type="domain" description="Thiamine pyrophosphate enzyme central" evidence="4">
    <location>
        <begin position="225"/>
        <end position="353"/>
    </location>
</feature>
<keyword evidence="2 3" id="KW-0786">Thiamine pyrophosphate</keyword>
<evidence type="ECO:0000256" key="2">
    <source>
        <dbReference type="ARBA" id="ARBA00023052"/>
    </source>
</evidence>
<dbReference type="Gene3D" id="3.40.50.970">
    <property type="match status" value="2"/>
</dbReference>